<reference evidence="7" key="1">
    <citation type="submission" date="2022-03" db="EMBL/GenBank/DDBJ databases">
        <title>De novo assembled genomes of Belliella spp. (Cyclobacteriaceae) strains.</title>
        <authorList>
            <person name="Szabo A."/>
            <person name="Korponai K."/>
            <person name="Felfoldi T."/>
        </authorList>
    </citation>
    <scope>NUCLEOTIDE SEQUENCE</scope>
    <source>
        <strain evidence="7">DSM 111904</strain>
    </source>
</reference>
<accession>A0ABS9V424</accession>
<dbReference type="InterPro" id="IPR002052">
    <property type="entry name" value="DNA_methylase_N6_adenine_CS"/>
</dbReference>
<dbReference type="GO" id="GO:0008168">
    <property type="term" value="F:methyltransferase activity"/>
    <property type="evidence" value="ECO:0007669"/>
    <property type="project" value="UniProtKB-KW"/>
</dbReference>
<dbReference type="InterPro" id="IPR012327">
    <property type="entry name" value="MeTrfase_D12"/>
</dbReference>
<dbReference type="Proteomes" id="UP001165489">
    <property type="component" value="Unassembled WGS sequence"/>
</dbReference>
<dbReference type="PANTHER" id="PTHR30481">
    <property type="entry name" value="DNA ADENINE METHYLASE"/>
    <property type="match status" value="1"/>
</dbReference>
<dbReference type="EC" id="2.1.1.72" evidence="2"/>
<dbReference type="InterPro" id="IPR023095">
    <property type="entry name" value="Ade_MeTrfase_dom_2"/>
</dbReference>
<dbReference type="PRINTS" id="PR00505">
    <property type="entry name" value="D12N6MTFRASE"/>
</dbReference>
<dbReference type="EMBL" id="JAKZGP010000061">
    <property type="protein sequence ID" value="MCH7411162.1"/>
    <property type="molecule type" value="Genomic_DNA"/>
</dbReference>
<name>A0ABS9V424_9BACT</name>
<comment type="catalytic activity">
    <reaction evidence="6">
        <text>a 2'-deoxyadenosine in DNA + S-adenosyl-L-methionine = an N(6)-methyl-2'-deoxyadenosine in DNA + S-adenosyl-L-homocysteine + H(+)</text>
        <dbReference type="Rhea" id="RHEA:15197"/>
        <dbReference type="Rhea" id="RHEA-COMP:12418"/>
        <dbReference type="Rhea" id="RHEA-COMP:12419"/>
        <dbReference type="ChEBI" id="CHEBI:15378"/>
        <dbReference type="ChEBI" id="CHEBI:57856"/>
        <dbReference type="ChEBI" id="CHEBI:59789"/>
        <dbReference type="ChEBI" id="CHEBI:90615"/>
        <dbReference type="ChEBI" id="CHEBI:90616"/>
        <dbReference type="EC" id="2.1.1.72"/>
    </reaction>
</comment>
<evidence type="ECO:0000313" key="8">
    <source>
        <dbReference type="Proteomes" id="UP001165489"/>
    </source>
</evidence>
<comment type="similarity">
    <text evidence="1">Belongs to the N(4)/N(6)-methyltransferase family.</text>
</comment>
<dbReference type="RefSeq" id="WP_241349515.1">
    <property type="nucleotide sequence ID" value="NZ_JAKZGP010000061.1"/>
</dbReference>
<dbReference type="SUPFAM" id="SSF53335">
    <property type="entry name" value="S-adenosyl-L-methionine-dependent methyltransferases"/>
    <property type="match status" value="1"/>
</dbReference>
<evidence type="ECO:0000256" key="3">
    <source>
        <dbReference type="ARBA" id="ARBA00022603"/>
    </source>
</evidence>
<evidence type="ECO:0000256" key="6">
    <source>
        <dbReference type="ARBA" id="ARBA00047942"/>
    </source>
</evidence>
<organism evidence="7 8">
    <name type="scientific">Belliella filtrata</name>
    <dbReference type="NCBI Taxonomy" id="2923435"/>
    <lineage>
        <taxon>Bacteria</taxon>
        <taxon>Pseudomonadati</taxon>
        <taxon>Bacteroidota</taxon>
        <taxon>Cytophagia</taxon>
        <taxon>Cytophagales</taxon>
        <taxon>Cyclobacteriaceae</taxon>
        <taxon>Belliella</taxon>
    </lineage>
</organism>
<proteinExistence type="inferred from homology"/>
<keyword evidence="4" id="KW-0808">Transferase</keyword>
<sequence length="239" mass="27688">MGSKSRIAKDILSIILENRKDNQFYIEPFAGGMNMIDKVDGKRIANDICPYLIAMWNELVYNDWKPPFISRDLYNDVRINKDSYSHFLVGWVGYVCSYRGKFFGGYAGKVKDKNGKVRDYQDEKSRNTLKQVEYLKGIEFKAVDFTELPIPENSIVYCDPPYRGTTGYQKSFDSDSFWNWVRNITKDGNTVYVSEYSAPKDFQCVWSKDIKNSLSNTENSGSVKTVTEKLFTYKLKTNE</sequence>
<dbReference type="PROSITE" id="PS00092">
    <property type="entry name" value="N6_MTASE"/>
    <property type="match status" value="1"/>
</dbReference>
<dbReference type="GO" id="GO:0032259">
    <property type="term" value="P:methylation"/>
    <property type="evidence" value="ECO:0007669"/>
    <property type="project" value="UniProtKB-KW"/>
</dbReference>
<evidence type="ECO:0000313" key="7">
    <source>
        <dbReference type="EMBL" id="MCH7411162.1"/>
    </source>
</evidence>
<dbReference type="Gene3D" id="3.40.50.150">
    <property type="entry name" value="Vaccinia Virus protein VP39"/>
    <property type="match status" value="2"/>
</dbReference>
<keyword evidence="8" id="KW-1185">Reference proteome</keyword>
<evidence type="ECO:0000256" key="1">
    <source>
        <dbReference type="ARBA" id="ARBA00006594"/>
    </source>
</evidence>
<dbReference type="Gene3D" id="1.10.1020.10">
    <property type="entry name" value="Adenine-specific Methyltransferase, Domain 2"/>
    <property type="match status" value="1"/>
</dbReference>
<comment type="caution">
    <text evidence="7">The sequence shown here is derived from an EMBL/GenBank/DDBJ whole genome shotgun (WGS) entry which is preliminary data.</text>
</comment>
<dbReference type="Pfam" id="PF02086">
    <property type="entry name" value="MethyltransfD12"/>
    <property type="match status" value="2"/>
</dbReference>
<keyword evidence="5" id="KW-0949">S-adenosyl-L-methionine</keyword>
<protein>
    <recommendedName>
        <fullName evidence="2">site-specific DNA-methyltransferase (adenine-specific)</fullName>
        <ecNumber evidence="2">2.1.1.72</ecNumber>
    </recommendedName>
</protein>
<evidence type="ECO:0000256" key="4">
    <source>
        <dbReference type="ARBA" id="ARBA00022679"/>
    </source>
</evidence>
<keyword evidence="3 7" id="KW-0489">Methyltransferase</keyword>
<gene>
    <name evidence="7" type="ORF">MM239_17320</name>
</gene>
<dbReference type="InterPro" id="IPR029063">
    <property type="entry name" value="SAM-dependent_MTases_sf"/>
</dbReference>
<evidence type="ECO:0000256" key="2">
    <source>
        <dbReference type="ARBA" id="ARBA00011900"/>
    </source>
</evidence>
<evidence type="ECO:0000256" key="5">
    <source>
        <dbReference type="ARBA" id="ARBA00022691"/>
    </source>
</evidence>